<comment type="caution">
    <text evidence="1">The sequence shown here is derived from an EMBL/GenBank/DDBJ whole genome shotgun (WGS) entry which is preliminary data.</text>
</comment>
<organism evidence="1 2">
    <name type="scientific">Pistacia integerrima</name>
    <dbReference type="NCBI Taxonomy" id="434235"/>
    <lineage>
        <taxon>Eukaryota</taxon>
        <taxon>Viridiplantae</taxon>
        <taxon>Streptophyta</taxon>
        <taxon>Embryophyta</taxon>
        <taxon>Tracheophyta</taxon>
        <taxon>Spermatophyta</taxon>
        <taxon>Magnoliopsida</taxon>
        <taxon>eudicotyledons</taxon>
        <taxon>Gunneridae</taxon>
        <taxon>Pentapetalae</taxon>
        <taxon>rosids</taxon>
        <taxon>malvids</taxon>
        <taxon>Sapindales</taxon>
        <taxon>Anacardiaceae</taxon>
        <taxon>Pistacia</taxon>
    </lineage>
</organism>
<sequence>MAKTAALGMEFIVWNHFMLLLLISGTLIQTRKSS</sequence>
<proteinExistence type="predicted"/>
<gene>
    <name evidence="1" type="ORF">Pint_11478</name>
</gene>
<keyword evidence="2" id="KW-1185">Reference proteome</keyword>
<reference evidence="2" key="1">
    <citation type="journal article" date="2023" name="G3 (Bethesda)">
        <title>Genome assembly and association tests identify interacting loci associated with vigor, precocity, and sex in interspecific pistachio rootstocks.</title>
        <authorList>
            <person name="Palmer W."/>
            <person name="Jacygrad E."/>
            <person name="Sagayaradj S."/>
            <person name="Cavanaugh K."/>
            <person name="Han R."/>
            <person name="Bertier L."/>
            <person name="Beede B."/>
            <person name="Kafkas S."/>
            <person name="Golino D."/>
            <person name="Preece J."/>
            <person name="Michelmore R."/>
        </authorList>
    </citation>
    <scope>NUCLEOTIDE SEQUENCE [LARGE SCALE GENOMIC DNA]</scope>
</reference>
<accession>A0ACC0XJI2</accession>
<evidence type="ECO:0000313" key="1">
    <source>
        <dbReference type="EMBL" id="KAJ0018544.1"/>
    </source>
</evidence>
<protein>
    <submittedName>
        <fullName evidence="1">Uncharacterized protein</fullName>
    </submittedName>
</protein>
<evidence type="ECO:0000313" key="2">
    <source>
        <dbReference type="Proteomes" id="UP001163603"/>
    </source>
</evidence>
<dbReference type="EMBL" id="CM047747">
    <property type="protein sequence ID" value="KAJ0018544.1"/>
    <property type="molecule type" value="Genomic_DNA"/>
</dbReference>
<dbReference type="Proteomes" id="UP001163603">
    <property type="component" value="Chromosome 12"/>
</dbReference>
<name>A0ACC0XJI2_9ROSI</name>